<dbReference type="AlphaFoldDB" id="A0A379CD25"/>
<accession>A0A379CD25</accession>
<dbReference type="SUPFAM" id="SSF53098">
    <property type="entry name" value="Ribonuclease H-like"/>
    <property type="match status" value="1"/>
</dbReference>
<evidence type="ECO:0000313" key="5">
    <source>
        <dbReference type="EMBL" id="SUB60927.1"/>
    </source>
</evidence>
<dbReference type="Proteomes" id="UP000255101">
    <property type="component" value="Unassembled WGS sequence"/>
</dbReference>
<dbReference type="Gene3D" id="3.30.420.10">
    <property type="entry name" value="Ribonuclease H-like superfamily/Ribonuclease H"/>
    <property type="match status" value="1"/>
</dbReference>
<dbReference type="PROSITE" id="PS50994">
    <property type="entry name" value="INTEGRASE"/>
    <property type="match status" value="1"/>
</dbReference>
<dbReference type="SUPFAM" id="SSF46689">
    <property type="entry name" value="Homeodomain-like"/>
    <property type="match status" value="1"/>
</dbReference>
<dbReference type="GO" id="GO:0015074">
    <property type="term" value="P:DNA integration"/>
    <property type="evidence" value="ECO:0007669"/>
    <property type="project" value="InterPro"/>
</dbReference>
<dbReference type="EMBL" id="UGTB01000004">
    <property type="protein sequence ID" value="SUB60381.1"/>
    <property type="molecule type" value="Genomic_DNA"/>
</dbReference>
<evidence type="ECO:0000313" key="2">
    <source>
        <dbReference type="EMBL" id="SUB60223.1"/>
    </source>
</evidence>
<evidence type="ECO:0000313" key="3">
    <source>
        <dbReference type="EMBL" id="SUB60373.1"/>
    </source>
</evidence>
<evidence type="ECO:0000259" key="1">
    <source>
        <dbReference type="PROSITE" id="PS50994"/>
    </source>
</evidence>
<reference evidence="2 6" key="1">
    <citation type="submission" date="2018-06" db="EMBL/GenBank/DDBJ databases">
        <authorList>
            <consortium name="Pathogen Informatics"/>
            <person name="Doyle S."/>
        </authorList>
    </citation>
    <scope>NUCLEOTIDE SEQUENCE [LARGE SCALE GENOMIC DNA]</scope>
    <source>
        <strain evidence="2 6">NCTC11460</strain>
    </source>
</reference>
<evidence type="ECO:0000313" key="6">
    <source>
        <dbReference type="Proteomes" id="UP000255101"/>
    </source>
</evidence>
<organism evidence="2 6">
    <name type="scientific">Peptostreptococcus anaerobius</name>
    <dbReference type="NCBI Taxonomy" id="1261"/>
    <lineage>
        <taxon>Bacteria</taxon>
        <taxon>Bacillati</taxon>
        <taxon>Bacillota</taxon>
        <taxon>Clostridia</taxon>
        <taxon>Peptostreptococcales</taxon>
        <taxon>Peptostreptococcaceae</taxon>
        <taxon>Peptostreptococcus</taxon>
    </lineage>
</organism>
<dbReference type="EMBL" id="UGTB01000004">
    <property type="protein sequence ID" value="SUB60223.1"/>
    <property type="molecule type" value="Genomic_DNA"/>
</dbReference>
<dbReference type="RefSeq" id="WP_002843857.1">
    <property type="nucleotide sequence ID" value="NZ_CP096607.1"/>
</dbReference>
<dbReference type="EMBL" id="UGTB01000004">
    <property type="protein sequence ID" value="SUB60927.1"/>
    <property type="molecule type" value="Genomic_DNA"/>
</dbReference>
<evidence type="ECO:0000313" key="4">
    <source>
        <dbReference type="EMBL" id="SUB60381.1"/>
    </source>
</evidence>
<dbReference type="InterPro" id="IPR012337">
    <property type="entry name" value="RNaseH-like_sf"/>
</dbReference>
<sequence>MSIITEEMRYRQKLCEFAKKYGVTKAAKRYHTNRQFVYRQLKKYDGTVRSLALGSRRPLRSPNAHTKSELKLIRKMLKRNGIYGLAEVYVRCKAKGYTRSFSSMCRQIRNKGYKKPELRRKSYTKYDRMDGKYPGDKVQVDIKHVPDECIKFPTYGYKYYQITSIDEYSRKRKLKIVKEKSTYETKKFLENLEEMIGFPIHIVQVDNGREFVNDDDKTSKESAFEKAANNLGITIKRTRPYSPWQNGKVERSHREDGKILYNRKVFTSEKDLINQVAKHERRYNSTAKTSLKFKSPNEVVEEYFKNTACYCEN</sequence>
<dbReference type="PANTHER" id="PTHR35004:SF7">
    <property type="entry name" value="INTEGRASE PROTEIN"/>
    <property type="match status" value="1"/>
</dbReference>
<name>A0A379CD25_9FIRM</name>
<dbReference type="InterPro" id="IPR009057">
    <property type="entry name" value="Homeodomain-like_sf"/>
</dbReference>
<dbReference type="InterPro" id="IPR036397">
    <property type="entry name" value="RNaseH_sf"/>
</dbReference>
<feature type="domain" description="Integrase catalytic" evidence="1">
    <location>
        <begin position="130"/>
        <end position="304"/>
    </location>
</feature>
<proteinExistence type="predicted"/>
<dbReference type="PANTHER" id="PTHR35004">
    <property type="entry name" value="TRANSPOSASE RV3428C-RELATED"/>
    <property type="match status" value="1"/>
</dbReference>
<gene>
    <name evidence="2" type="ORF">NCTC11460_00118</name>
    <name evidence="3" type="ORF">NCTC11460_00275</name>
    <name evidence="4" type="ORF">NCTC11460_00284</name>
    <name evidence="5" type="ORF">NCTC11460_00842</name>
</gene>
<dbReference type="EMBL" id="UGTB01000004">
    <property type="protein sequence ID" value="SUB60373.1"/>
    <property type="molecule type" value="Genomic_DNA"/>
</dbReference>
<dbReference type="GO" id="GO:0003676">
    <property type="term" value="F:nucleic acid binding"/>
    <property type="evidence" value="ECO:0007669"/>
    <property type="project" value="InterPro"/>
</dbReference>
<dbReference type="Pfam" id="PF00665">
    <property type="entry name" value="rve"/>
    <property type="match status" value="1"/>
</dbReference>
<dbReference type="InterPro" id="IPR001584">
    <property type="entry name" value="Integrase_cat-core"/>
</dbReference>
<dbReference type="GeneID" id="79842777"/>
<protein>
    <submittedName>
        <fullName evidence="2">Transposase and inactivated derivatives</fullName>
    </submittedName>
</protein>